<keyword evidence="5 7" id="KW-0472">Membrane</keyword>
<evidence type="ECO:0000256" key="4">
    <source>
        <dbReference type="ARBA" id="ARBA00022989"/>
    </source>
</evidence>
<dbReference type="GO" id="GO:0005886">
    <property type="term" value="C:plasma membrane"/>
    <property type="evidence" value="ECO:0007669"/>
    <property type="project" value="TreeGrafter"/>
</dbReference>
<keyword evidence="4 7" id="KW-1133">Transmembrane helix</keyword>
<dbReference type="STRING" id="32264.T1KIP9"/>
<keyword evidence="6" id="KW-0325">Glycoprotein</keyword>
<dbReference type="AlphaFoldDB" id="T1KIP9"/>
<proteinExistence type="predicted"/>
<feature type="signal peptide" evidence="8">
    <location>
        <begin position="1"/>
        <end position="17"/>
    </location>
</feature>
<sequence>MKICILFFVLGFGLISAKEDHHSSSVDISPLEVENGKLLGDTSNQEPPVLHFAVKENNVTCILAQFSAIEGYDGSLSLFHFDGSNTSVVLSSIQITLPNNITYQSYNKTLYTVPVGNSYKCDAGFDVDLSDEKHETISLSLRSIRFDAFRKSENEDFETNSICSGDAKSNKTVPMIIAFVLGGMVVIMLVGYIILRRREDKSVYQSV</sequence>
<protein>
    <recommendedName>
        <fullName evidence="11">Lysosome-associated membrane glycoprotein 1</fullName>
    </recommendedName>
</protein>
<dbReference type="Proteomes" id="UP000015104">
    <property type="component" value="Unassembled WGS sequence"/>
</dbReference>
<evidence type="ECO:0000256" key="7">
    <source>
        <dbReference type="SAM" id="Phobius"/>
    </source>
</evidence>
<dbReference type="Gene3D" id="2.40.160.110">
    <property type="match status" value="1"/>
</dbReference>
<dbReference type="EnsemblMetazoa" id="tetur12g02140.1">
    <property type="protein sequence ID" value="tetur12g02140.1"/>
    <property type="gene ID" value="tetur12g02140"/>
</dbReference>
<reference evidence="9" key="2">
    <citation type="submission" date="2015-06" db="UniProtKB">
        <authorList>
            <consortium name="EnsemblMetazoa"/>
        </authorList>
    </citation>
    <scope>IDENTIFICATION</scope>
</reference>
<keyword evidence="10" id="KW-1185">Reference proteome</keyword>
<dbReference type="GO" id="GO:0005765">
    <property type="term" value="C:lysosomal membrane"/>
    <property type="evidence" value="ECO:0007669"/>
    <property type="project" value="TreeGrafter"/>
</dbReference>
<feature type="transmembrane region" description="Helical" evidence="7">
    <location>
        <begin position="173"/>
        <end position="195"/>
    </location>
</feature>
<organism evidence="9 10">
    <name type="scientific">Tetranychus urticae</name>
    <name type="common">Two-spotted spider mite</name>
    <dbReference type="NCBI Taxonomy" id="32264"/>
    <lineage>
        <taxon>Eukaryota</taxon>
        <taxon>Metazoa</taxon>
        <taxon>Ecdysozoa</taxon>
        <taxon>Arthropoda</taxon>
        <taxon>Chelicerata</taxon>
        <taxon>Arachnida</taxon>
        <taxon>Acari</taxon>
        <taxon>Acariformes</taxon>
        <taxon>Trombidiformes</taxon>
        <taxon>Prostigmata</taxon>
        <taxon>Eleutherengona</taxon>
        <taxon>Raphignathae</taxon>
        <taxon>Tetranychoidea</taxon>
        <taxon>Tetranychidae</taxon>
        <taxon>Tetranychus</taxon>
    </lineage>
</organism>
<evidence type="ECO:0000256" key="5">
    <source>
        <dbReference type="ARBA" id="ARBA00023136"/>
    </source>
</evidence>
<dbReference type="GO" id="GO:0072594">
    <property type="term" value="P:establishment of protein localization to organelle"/>
    <property type="evidence" value="ECO:0007669"/>
    <property type="project" value="TreeGrafter"/>
</dbReference>
<comment type="subcellular location">
    <subcellularLocation>
        <location evidence="1">Cell membrane</location>
        <topology evidence="1">Single-pass type I membrane protein</topology>
    </subcellularLocation>
</comment>
<dbReference type="PANTHER" id="PTHR11506">
    <property type="entry name" value="LYSOSOME-ASSOCIATED MEMBRANE GLYCOPROTEIN"/>
    <property type="match status" value="1"/>
</dbReference>
<dbReference type="PANTHER" id="PTHR11506:SF35">
    <property type="entry name" value="LYSOSOME-ASSOCIATED MEMBRANE GLYCOPROTEIN 5"/>
    <property type="match status" value="1"/>
</dbReference>
<evidence type="ECO:0000256" key="1">
    <source>
        <dbReference type="ARBA" id="ARBA00004251"/>
    </source>
</evidence>
<evidence type="ECO:0000256" key="3">
    <source>
        <dbReference type="ARBA" id="ARBA00022729"/>
    </source>
</evidence>
<dbReference type="InterPro" id="IPR002000">
    <property type="entry name" value="Lysosome-assoc_membr_glycop"/>
</dbReference>
<accession>T1KIP9</accession>
<evidence type="ECO:0000313" key="9">
    <source>
        <dbReference type="EnsemblMetazoa" id="tetur12g02140.1"/>
    </source>
</evidence>
<reference evidence="10" key="1">
    <citation type="submission" date="2011-08" db="EMBL/GenBank/DDBJ databases">
        <authorList>
            <person name="Rombauts S."/>
        </authorList>
    </citation>
    <scope>NUCLEOTIDE SEQUENCE</scope>
    <source>
        <strain evidence="10">London</strain>
    </source>
</reference>
<name>T1KIP9_TETUR</name>
<keyword evidence="3 8" id="KW-0732">Signal</keyword>
<dbReference type="HOGENOM" id="CLU_1327878_0_0_1"/>
<feature type="chain" id="PRO_5004591567" description="Lysosome-associated membrane glycoprotein 1" evidence="8">
    <location>
        <begin position="18"/>
        <end position="207"/>
    </location>
</feature>
<evidence type="ECO:0000256" key="6">
    <source>
        <dbReference type="ARBA" id="ARBA00023180"/>
    </source>
</evidence>
<evidence type="ECO:0000256" key="8">
    <source>
        <dbReference type="SAM" id="SignalP"/>
    </source>
</evidence>
<evidence type="ECO:0000313" key="10">
    <source>
        <dbReference type="Proteomes" id="UP000015104"/>
    </source>
</evidence>
<keyword evidence="2 7" id="KW-0812">Transmembrane</keyword>
<dbReference type="EMBL" id="CAEY01000114">
    <property type="status" value="NOT_ANNOTATED_CDS"/>
    <property type="molecule type" value="Genomic_DNA"/>
</dbReference>
<evidence type="ECO:0000256" key="2">
    <source>
        <dbReference type="ARBA" id="ARBA00022692"/>
    </source>
</evidence>
<evidence type="ECO:0008006" key="11">
    <source>
        <dbReference type="Google" id="ProtNLM"/>
    </source>
</evidence>
<dbReference type="GO" id="GO:0031902">
    <property type="term" value="C:late endosome membrane"/>
    <property type="evidence" value="ECO:0007669"/>
    <property type="project" value="TreeGrafter"/>
</dbReference>